<feature type="domain" description="Transposase IS116/IS110/IS902 C-terminal" evidence="1">
    <location>
        <begin position="17"/>
        <end position="77"/>
    </location>
</feature>
<dbReference type="GO" id="GO:0003677">
    <property type="term" value="F:DNA binding"/>
    <property type="evidence" value="ECO:0007669"/>
    <property type="project" value="InterPro"/>
</dbReference>
<gene>
    <name evidence="2" type="ORF">Q31b_12960</name>
</gene>
<dbReference type="AlphaFoldDB" id="A0A5C6E8F9"/>
<dbReference type="InterPro" id="IPR047650">
    <property type="entry name" value="Transpos_IS110"/>
</dbReference>
<name>A0A5C6E8F9_9BACT</name>
<evidence type="ECO:0000259" key="1">
    <source>
        <dbReference type="Pfam" id="PF02371"/>
    </source>
</evidence>
<sequence length="135" mass="15655">MRARPWQQGLAAFGSQKDRWNNADEIACLSGIAPVTVQSGKSRVVHQRWACPKYLKQTFHEVADSARKYCPWTKARYNQLKDGGMKQNAAIRKLARSWIRILFRDWQTGQPFDCDRYVTGLLRRNPELANYLPKS</sequence>
<proteinExistence type="predicted"/>
<dbReference type="PANTHER" id="PTHR33055">
    <property type="entry name" value="TRANSPOSASE FOR INSERTION SEQUENCE ELEMENT IS1111A"/>
    <property type="match status" value="1"/>
</dbReference>
<accession>A0A5C6E8F9</accession>
<dbReference type="Pfam" id="PF02371">
    <property type="entry name" value="Transposase_20"/>
    <property type="match status" value="1"/>
</dbReference>
<dbReference type="EMBL" id="SJPY01000002">
    <property type="protein sequence ID" value="TWU43766.1"/>
    <property type="molecule type" value="Genomic_DNA"/>
</dbReference>
<protein>
    <submittedName>
        <fullName evidence="2">Transposase IS116/IS110/IS902 family protein</fullName>
    </submittedName>
</protein>
<dbReference type="GO" id="GO:0006313">
    <property type="term" value="P:DNA transposition"/>
    <property type="evidence" value="ECO:0007669"/>
    <property type="project" value="InterPro"/>
</dbReference>
<keyword evidence="3" id="KW-1185">Reference proteome</keyword>
<dbReference type="InterPro" id="IPR003346">
    <property type="entry name" value="Transposase_20"/>
</dbReference>
<dbReference type="Proteomes" id="UP000315471">
    <property type="component" value="Unassembled WGS sequence"/>
</dbReference>
<reference evidence="2 3" key="1">
    <citation type="submission" date="2019-02" db="EMBL/GenBank/DDBJ databases">
        <title>Deep-cultivation of Planctomycetes and their phenomic and genomic characterization uncovers novel biology.</title>
        <authorList>
            <person name="Wiegand S."/>
            <person name="Jogler M."/>
            <person name="Boedeker C."/>
            <person name="Pinto D."/>
            <person name="Vollmers J."/>
            <person name="Rivas-Marin E."/>
            <person name="Kohn T."/>
            <person name="Peeters S.H."/>
            <person name="Heuer A."/>
            <person name="Rast P."/>
            <person name="Oberbeckmann S."/>
            <person name="Bunk B."/>
            <person name="Jeske O."/>
            <person name="Meyerdierks A."/>
            <person name="Storesund J.E."/>
            <person name="Kallscheuer N."/>
            <person name="Luecker S."/>
            <person name="Lage O.M."/>
            <person name="Pohl T."/>
            <person name="Merkel B.J."/>
            <person name="Hornburger P."/>
            <person name="Mueller R.-W."/>
            <person name="Bruemmer F."/>
            <person name="Labrenz M."/>
            <person name="Spormann A.M."/>
            <person name="Op Den Camp H."/>
            <person name="Overmann J."/>
            <person name="Amann R."/>
            <person name="Jetten M.S.M."/>
            <person name="Mascher T."/>
            <person name="Medema M.H."/>
            <person name="Devos D.P."/>
            <person name="Kaster A.-K."/>
            <person name="Ovreas L."/>
            <person name="Rohde M."/>
            <person name="Galperin M.Y."/>
            <person name="Jogler C."/>
        </authorList>
    </citation>
    <scope>NUCLEOTIDE SEQUENCE [LARGE SCALE GENOMIC DNA]</scope>
    <source>
        <strain evidence="2 3">Q31b</strain>
    </source>
</reference>
<evidence type="ECO:0000313" key="2">
    <source>
        <dbReference type="EMBL" id="TWU43766.1"/>
    </source>
</evidence>
<comment type="caution">
    <text evidence="2">The sequence shown here is derived from an EMBL/GenBank/DDBJ whole genome shotgun (WGS) entry which is preliminary data.</text>
</comment>
<dbReference type="PANTHER" id="PTHR33055:SF3">
    <property type="entry name" value="PUTATIVE TRANSPOSASE FOR IS117-RELATED"/>
    <property type="match status" value="1"/>
</dbReference>
<evidence type="ECO:0000313" key="3">
    <source>
        <dbReference type="Proteomes" id="UP000315471"/>
    </source>
</evidence>
<dbReference type="GO" id="GO:0004803">
    <property type="term" value="F:transposase activity"/>
    <property type="evidence" value="ECO:0007669"/>
    <property type="project" value="InterPro"/>
</dbReference>
<organism evidence="2 3">
    <name type="scientific">Novipirellula aureliae</name>
    <dbReference type="NCBI Taxonomy" id="2527966"/>
    <lineage>
        <taxon>Bacteria</taxon>
        <taxon>Pseudomonadati</taxon>
        <taxon>Planctomycetota</taxon>
        <taxon>Planctomycetia</taxon>
        <taxon>Pirellulales</taxon>
        <taxon>Pirellulaceae</taxon>
        <taxon>Novipirellula</taxon>
    </lineage>
</organism>